<dbReference type="Pfam" id="PF00005">
    <property type="entry name" value="ABC_tran"/>
    <property type="match status" value="1"/>
</dbReference>
<evidence type="ECO:0000256" key="3">
    <source>
        <dbReference type="ARBA" id="ARBA00022840"/>
    </source>
</evidence>
<dbReference type="STRING" id="927664.SAMN05421780_11340"/>
<dbReference type="RefSeq" id="WP_091516282.1">
    <property type="nucleotide sequence ID" value="NZ_FOLE01000013.1"/>
</dbReference>
<keyword evidence="1" id="KW-0813">Transport</keyword>
<dbReference type="AlphaFoldDB" id="A0A1I1N849"/>
<dbReference type="InterPro" id="IPR003593">
    <property type="entry name" value="AAA+_ATPase"/>
</dbReference>
<evidence type="ECO:0000256" key="1">
    <source>
        <dbReference type="ARBA" id="ARBA00022448"/>
    </source>
</evidence>
<dbReference type="InterPro" id="IPR003439">
    <property type="entry name" value="ABC_transporter-like_ATP-bd"/>
</dbReference>
<name>A0A1I1N849_9BACT</name>
<evidence type="ECO:0000256" key="2">
    <source>
        <dbReference type="ARBA" id="ARBA00022741"/>
    </source>
</evidence>
<dbReference type="PANTHER" id="PTHR42781">
    <property type="entry name" value="SPERMIDINE/PUTRESCINE IMPORT ATP-BINDING PROTEIN POTA"/>
    <property type="match status" value="1"/>
</dbReference>
<dbReference type="SMART" id="SM00382">
    <property type="entry name" value="AAA"/>
    <property type="match status" value="1"/>
</dbReference>
<evidence type="ECO:0000259" key="4">
    <source>
        <dbReference type="PROSITE" id="PS50893"/>
    </source>
</evidence>
<gene>
    <name evidence="5" type="ORF">SAMN05421780_11340</name>
</gene>
<dbReference type="InterPro" id="IPR050093">
    <property type="entry name" value="ABC_SmlMolc_Importer"/>
</dbReference>
<evidence type="ECO:0000313" key="6">
    <source>
        <dbReference type="Proteomes" id="UP000199514"/>
    </source>
</evidence>
<sequence>MEQIKFNDIDLAFGNNVIVESFNLSINKGEIVTFFGPSGCGKSSIMKLVLGINTPKSGSVTIGGVEAAEFKSPISYVPQDNDLLPWLSVKENIEIWSKNTANTSLSSAEVLELVNMSNHSQKLPSMLSGGMSRRTALARGLAIKSDILCFDEAMVGIEKTIRHKLLLKLRNYIKKNEVTAIFISHDYEETIVLSDRIIAFSPPPTVISKQINVTNLANSSDRDDSFTSSLLFKEVYNQMMSIL</sequence>
<evidence type="ECO:0000313" key="5">
    <source>
        <dbReference type="EMBL" id="SFC93894.1"/>
    </source>
</evidence>
<dbReference type="GO" id="GO:0016887">
    <property type="term" value="F:ATP hydrolysis activity"/>
    <property type="evidence" value="ECO:0007669"/>
    <property type="project" value="InterPro"/>
</dbReference>
<organism evidence="5 6">
    <name type="scientific">Flexibacter flexilis DSM 6793</name>
    <dbReference type="NCBI Taxonomy" id="927664"/>
    <lineage>
        <taxon>Bacteria</taxon>
        <taxon>Pseudomonadati</taxon>
        <taxon>Bacteroidota</taxon>
        <taxon>Cytophagia</taxon>
        <taxon>Cytophagales</taxon>
        <taxon>Flexibacteraceae</taxon>
        <taxon>Flexibacter</taxon>
    </lineage>
</organism>
<accession>A0A1I1N849</accession>
<dbReference type="OrthoDB" id="9782239at2"/>
<proteinExistence type="predicted"/>
<dbReference type="GO" id="GO:0005524">
    <property type="term" value="F:ATP binding"/>
    <property type="evidence" value="ECO:0007669"/>
    <property type="project" value="UniProtKB-KW"/>
</dbReference>
<dbReference type="PANTHER" id="PTHR42781:SF8">
    <property type="entry name" value="BICARBONATE TRANSPORT ATP-BINDING PROTEIN CMPC"/>
    <property type="match status" value="1"/>
</dbReference>
<dbReference type="Proteomes" id="UP000199514">
    <property type="component" value="Unassembled WGS sequence"/>
</dbReference>
<dbReference type="SUPFAM" id="SSF52540">
    <property type="entry name" value="P-loop containing nucleoside triphosphate hydrolases"/>
    <property type="match status" value="1"/>
</dbReference>
<dbReference type="InterPro" id="IPR027417">
    <property type="entry name" value="P-loop_NTPase"/>
</dbReference>
<dbReference type="PROSITE" id="PS50893">
    <property type="entry name" value="ABC_TRANSPORTER_2"/>
    <property type="match status" value="1"/>
</dbReference>
<dbReference type="Gene3D" id="3.40.50.300">
    <property type="entry name" value="P-loop containing nucleotide triphosphate hydrolases"/>
    <property type="match status" value="1"/>
</dbReference>
<keyword evidence="2" id="KW-0547">Nucleotide-binding</keyword>
<dbReference type="EMBL" id="FOLE01000013">
    <property type="protein sequence ID" value="SFC93894.1"/>
    <property type="molecule type" value="Genomic_DNA"/>
</dbReference>
<protein>
    <submittedName>
        <fullName evidence="5">Iron(III) transport system ATP-binding protein/NitT/TauT family transport system ATP-binding protein/putative spermidine/putrescine transport system ATP-binding protein</fullName>
    </submittedName>
</protein>
<feature type="domain" description="ABC transporter" evidence="4">
    <location>
        <begin position="4"/>
        <end position="227"/>
    </location>
</feature>
<reference evidence="5 6" key="1">
    <citation type="submission" date="2016-10" db="EMBL/GenBank/DDBJ databases">
        <authorList>
            <person name="de Groot N.N."/>
        </authorList>
    </citation>
    <scope>NUCLEOTIDE SEQUENCE [LARGE SCALE GENOMIC DNA]</scope>
    <source>
        <strain evidence="5 6">DSM 6793</strain>
    </source>
</reference>
<keyword evidence="6" id="KW-1185">Reference proteome</keyword>
<keyword evidence="3 5" id="KW-0067">ATP-binding</keyword>